<evidence type="ECO:0000256" key="3">
    <source>
        <dbReference type="ARBA" id="ARBA00022801"/>
    </source>
</evidence>
<dbReference type="GO" id="GO:0006508">
    <property type="term" value="P:proteolysis"/>
    <property type="evidence" value="ECO:0007669"/>
    <property type="project" value="UniProtKB-KW"/>
</dbReference>
<dbReference type="GO" id="GO:0008234">
    <property type="term" value="F:cysteine-type peptidase activity"/>
    <property type="evidence" value="ECO:0007669"/>
    <property type="project" value="UniProtKB-KW"/>
</dbReference>
<evidence type="ECO:0000256" key="2">
    <source>
        <dbReference type="ARBA" id="ARBA00022670"/>
    </source>
</evidence>
<evidence type="ECO:0000256" key="5">
    <source>
        <dbReference type="SAM" id="MobiDB-lite"/>
    </source>
</evidence>
<dbReference type="PATRIC" id="fig|571915.4.peg.703"/>
<dbReference type="OrthoDB" id="5177647at2"/>
<comment type="similarity">
    <text evidence="1">Belongs to the peptidase C40 family.</text>
</comment>
<evidence type="ECO:0000256" key="4">
    <source>
        <dbReference type="ARBA" id="ARBA00022807"/>
    </source>
</evidence>
<dbReference type="EMBL" id="CP011542">
    <property type="protein sequence ID" value="AKK05008.1"/>
    <property type="molecule type" value="Genomic_DNA"/>
</dbReference>
<keyword evidence="8" id="KW-1185">Reference proteome</keyword>
<reference evidence="8" key="2">
    <citation type="submission" date="2015-05" db="EMBL/GenBank/DDBJ databases">
        <title>Complete genome sequence of Corynebacterium mustelae DSM 45274, isolated from various tissues of a male ferret with lethal sepsis.</title>
        <authorList>
            <person name="Ruckert C."/>
            <person name="Albersmeier A."/>
            <person name="Winkler A."/>
            <person name="Tauch A."/>
        </authorList>
    </citation>
    <scope>NUCLEOTIDE SEQUENCE [LARGE SCALE GENOMIC DNA]</scope>
    <source>
        <strain evidence="8">DSM 45274</strain>
    </source>
</reference>
<accession>A0A0G3GZM1</accession>
<feature type="domain" description="NlpC/P60" evidence="6">
    <location>
        <begin position="199"/>
        <end position="313"/>
    </location>
</feature>
<dbReference type="InterPro" id="IPR038765">
    <property type="entry name" value="Papain-like_cys_pep_sf"/>
</dbReference>
<dbReference type="STRING" id="571915.CMUST_03320"/>
<name>A0A0G3GZM1_9CORY</name>
<dbReference type="RefSeq" id="WP_047261309.1">
    <property type="nucleotide sequence ID" value="NZ_CP011542.1"/>
</dbReference>
<dbReference type="PANTHER" id="PTHR47359">
    <property type="entry name" value="PEPTIDOGLYCAN DL-ENDOPEPTIDASE CWLO"/>
    <property type="match status" value="1"/>
</dbReference>
<protein>
    <submittedName>
        <fullName evidence="7">Cell wall-associated hydrolase, invasion-associated protein</fullName>
    </submittedName>
</protein>
<feature type="region of interest" description="Disordered" evidence="5">
    <location>
        <begin position="147"/>
        <end position="197"/>
    </location>
</feature>
<keyword evidence="3 7" id="KW-0378">Hydrolase</keyword>
<gene>
    <name evidence="7" type="ORF">CMUST_03320</name>
</gene>
<dbReference type="PANTHER" id="PTHR47359:SF3">
    <property type="entry name" value="NLP_P60 DOMAIN-CONTAINING PROTEIN-RELATED"/>
    <property type="match status" value="1"/>
</dbReference>
<evidence type="ECO:0000256" key="1">
    <source>
        <dbReference type="ARBA" id="ARBA00007074"/>
    </source>
</evidence>
<evidence type="ECO:0000313" key="8">
    <source>
        <dbReference type="Proteomes" id="UP000035199"/>
    </source>
</evidence>
<dbReference type="KEGG" id="cmv:CMUST_03320"/>
<proteinExistence type="inferred from homology"/>
<dbReference type="Pfam" id="PF00877">
    <property type="entry name" value="NLPC_P60"/>
    <property type="match status" value="1"/>
</dbReference>
<evidence type="ECO:0000259" key="6">
    <source>
        <dbReference type="PROSITE" id="PS51935"/>
    </source>
</evidence>
<evidence type="ECO:0000313" key="7">
    <source>
        <dbReference type="EMBL" id="AKK05008.1"/>
    </source>
</evidence>
<dbReference type="InterPro" id="IPR051794">
    <property type="entry name" value="PG_Endopeptidase_C40"/>
</dbReference>
<reference evidence="7 8" key="1">
    <citation type="journal article" date="2015" name="Genome Announc.">
        <title>Complete Genome Sequence of the Type Strain Corynebacterium mustelae DSM 45274, Isolated from Various Tissues of a Male Ferret with Lethal Sepsis.</title>
        <authorList>
            <person name="Ruckert C."/>
            <person name="Eimer J."/>
            <person name="Winkler A."/>
            <person name="Tauch A."/>
        </authorList>
    </citation>
    <scope>NUCLEOTIDE SEQUENCE [LARGE SCALE GENOMIC DNA]</scope>
    <source>
        <strain evidence="7 8">DSM 45274</strain>
    </source>
</reference>
<dbReference type="Gene3D" id="3.90.1720.10">
    <property type="entry name" value="endopeptidase domain like (from Nostoc punctiforme)"/>
    <property type="match status" value="1"/>
</dbReference>
<keyword evidence="2" id="KW-0645">Protease</keyword>
<feature type="compositionally biased region" description="Low complexity" evidence="5">
    <location>
        <begin position="155"/>
        <end position="196"/>
    </location>
</feature>
<dbReference type="SUPFAM" id="SSF54001">
    <property type="entry name" value="Cysteine proteinases"/>
    <property type="match status" value="1"/>
</dbReference>
<dbReference type="Proteomes" id="UP000035199">
    <property type="component" value="Chromosome"/>
</dbReference>
<dbReference type="PROSITE" id="PS51935">
    <property type="entry name" value="NLPC_P60"/>
    <property type="match status" value="1"/>
</dbReference>
<dbReference type="InterPro" id="IPR000064">
    <property type="entry name" value="NLP_P60_dom"/>
</dbReference>
<organism evidence="7 8">
    <name type="scientific">Corynebacterium mustelae</name>
    <dbReference type="NCBI Taxonomy" id="571915"/>
    <lineage>
        <taxon>Bacteria</taxon>
        <taxon>Bacillati</taxon>
        <taxon>Actinomycetota</taxon>
        <taxon>Actinomycetes</taxon>
        <taxon>Mycobacteriales</taxon>
        <taxon>Corynebacteriaceae</taxon>
        <taxon>Corynebacterium</taxon>
    </lineage>
</organism>
<dbReference type="AlphaFoldDB" id="A0A0G3GZM1"/>
<sequence>MINLAEFITALDDLTPPTQPVSLPAVPDFSRMAELAAIFGNKITTFEAAFRQLSTDSTDVLRIVSYALQEFDQSRRFFEVLGKQFLQQVAGLLPLAFSPNPAIWTAAHHQLKQLPSEFLERAFQHLDELEIRLQPHTVALERIAKEGTELSPHHTATPSAQTATQMAATAVEGAGSTDTDGDGAVAAGDTGGSATSEQLQRGQQAVAAAKSALGTPYVWGGTTTNGFDCSGLTQWAWRQAGVELPRLAEHQNIGTAVKPDELIPGDLLVWNGHVAMYAGDGQLIEAGNPVQMGPLRTENMGMEFKGYYRPTGT</sequence>
<keyword evidence="4" id="KW-0788">Thiol protease</keyword>